<organism evidence="1 2">
    <name type="scientific">Triangularia setosa</name>
    <dbReference type="NCBI Taxonomy" id="2587417"/>
    <lineage>
        <taxon>Eukaryota</taxon>
        <taxon>Fungi</taxon>
        <taxon>Dikarya</taxon>
        <taxon>Ascomycota</taxon>
        <taxon>Pezizomycotina</taxon>
        <taxon>Sordariomycetes</taxon>
        <taxon>Sordariomycetidae</taxon>
        <taxon>Sordariales</taxon>
        <taxon>Podosporaceae</taxon>
        <taxon>Triangularia</taxon>
    </lineage>
</organism>
<name>A0AAN7A8D0_9PEZI</name>
<evidence type="ECO:0000313" key="2">
    <source>
        <dbReference type="Proteomes" id="UP001302321"/>
    </source>
</evidence>
<sequence>MLYRATALLSKALACLRAQYNKIHQSTPKEEPGPPASRFASLVTLWDTPLIPILIFTIRDPYVSNIHSSNLVPPLHLCLGTRGAVGHCDLFRNPGYPHSLCLSSEVSDNLWYRVAESPMPKRCGRAAGTLL</sequence>
<accession>A0AAN7A8D0</accession>
<reference evidence="1" key="1">
    <citation type="journal article" date="2023" name="Mol. Phylogenet. Evol.">
        <title>Genome-scale phylogeny and comparative genomics of the fungal order Sordariales.</title>
        <authorList>
            <person name="Hensen N."/>
            <person name="Bonometti L."/>
            <person name="Westerberg I."/>
            <person name="Brannstrom I.O."/>
            <person name="Guillou S."/>
            <person name="Cros-Aarteil S."/>
            <person name="Calhoun S."/>
            <person name="Haridas S."/>
            <person name="Kuo A."/>
            <person name="Mondo S."/>
            <person name="Pangilinan J."/>
            <person name="Riley R."/>
            <person name="LaButti K."/>
            <person name="Andreopoulos B."/>
            <person name="Lipzen A."/>
            <person name="Chen C."/>
            <person name="Yan M."/>
            <person name="Daum C."/>
            <person name="Ng V."/>
            <person name="Clum A."/>
            <person name="Steindorff A."/>
            <person name="Ohm R.A."/>
            <person name="Martin F."/>
            <person name="Silar P."/>
            <person name="Natvig D.O."/>
            <person name="Lalanne C."/>
            <person name="Gautier V."/>
            <person name="Ament-Velasquez S.L."/>
            <person name="Kruys A."/>
            <person name="Hutchinson M.I."/>
            <person name="Powell A.J."/>
            <person name="Barry K."/>
            <person name="Miller A.N."/>
            <person name="Grigoriev I.V."/>
            <person name="Debuchy R."/>
            <person name="Gladieux P."/>
            <person name="Hiltunen Thoren M."/>
            <person name="Johannesson H."/>
        </authorList>
    </citation>
    <scope>NUCLEOTIDE SEQUENCE</scope>
    <source>
        <strain evidence="1">CBS 892.96</strain>
    </source>
</reference>
<protein>
    <submittedName>
        <fullName evidence="1">Uncharacterized protein</fullName>
    </submittedName>
</protein>
<gene>
    <name evidence="1" type="ORF">QBC36DRAFT_85957</name>
</gene>
<dbReference type="EMBL" id="MU866123">
    <property type="protein sequence ID" value="KAK4179106.1"/>
    <property type="molecule type" value="Genomic_DNA"/>
</dbReference>
<proteinExistence type="predicted"/>
<evidence type="ECO:0000313" key="1">
    <source>
        <dbReference type="EMBL" id="KAK4179106.1"/>
    </source>
</evidence>
<dbReference type="Proteomes" id="UP001302321">
    <property type="component" value="Unassembled WGS sequence"/>
</dbReference>
<reference evidence="1" key="2">
    <citation type="submission" date="2023-05" db="EMBL/GenBank/DDBJ databases">
        <authorList>
            <consortium name="Lawrence Berkeley National Laboratory"/>
            <person name="Steindorff A."/>
            <person name="Hensen N."/>
            <person name="Bonometti L."/>
            <person name="Westerberg I."/>
            <person name="Brannstrom I.O."/>
            <person name="Guillou S."/>
            <person name="Cros-Aarteil S."/>
            <person name="Calhoun S."/>
            <person name="Haridas S."/>
            <person name="Kuo A."/>
            <person name="Mondo S."/>
            <person name="Pangilinan J."/>
            <person name="Riley R."/>
            <person name="Labutti K."/>
            <person name="Andreopoulos B."/>
            <person name="Lipzen A."/>
            <person name="Chen C."/>
            <person name="Yanf M."/>
            <person name="Daum C."/>
            <person name="Ng V."/>
            <person name="Clum A."/>
            <person name="Ohm R."/>
            <person name="Martin F."/>
            <person name="Silar P."/>
            <person name="Natvig D."/>
            <person name="Lalanne C."/>
            <person name="Gautier V."/>
            <person name="Ament-Velasquez S.L."/>
            <person name="Kruys A."/>
            <person name="Hutchinson M.I."/>
            <person name="Powell A.J."/>
            <person name="Barry K."/>
            <person name="Miller A.N."/>
            <person name="Grigoriev I.V."/>
            <person name="Debuchy R."/>
            <person name="Gladieux P."/>
            <person name="Thoren M.H."/>
            <person name="Johannesson H."/>
        </authorList>
    </citation>
    <scope>NUCLEOTIDE SEQUENCE</scope>
    <source>
        <strain evidence="1">CBS 892.96</strain>
    </source>
</reference>
<keyword evidence="2" id="KW-1185">Reference proteome</keyword>
<dbReference type="AlphaFoldDB" id="A0AAN7A8D0"/>
<comment type="caution">
    <text evidence="1">The sequence shown here is derived from an EMBL/GenBank/DDBJ whole genome shotgun (WGS) entry which is preliminary data.</text>
</comment>